<dbReference type="SUPFAM" id="SSF52540">
    <property type="entry name" value="P-loop containing nucleoside triphosphate hydrolases"/>
    <property type="match status" value="1"/>
</dbReference>
<accession>A0A226M8V0</accession>
<protein>
    <recommendedName>
        <fullName evidence="10">Kinesin motor domain-containing protein</fullName>
    </recommendedName>
</protein>
<feature type="binding site" evidence="9">
    <location>
        <begin position="100"/>
        <end position="107"/>
    </location>
    <ligand>
        <name>ATP</name>
        <dbReference type="ChEBI" id="CHEBI:30616"/>
    </ligand>
</feature>
<dbReference type="PROSITE" id="PS50067">
    <property type="entry name" value="KINESIN_MOTOR_2"/>
    <property type="match status" value="1"/>
</dbReference>
<keyword evidence="12" id="KW-1185">Reference proteome</keyword>
<dbReference type="InterPro" id="IPR036961">
    <property type="entry name" value="Kinesin_motor_dom_sf"/>
</dbReference>
<dbReference type="EMBL" id="MCFN01010226">
    <property type="protein sequence ID" value="OXB51701.1"/>
    <property type="molecule type" value="Genomic_DNA"/>
</dbReference>
<evidence type="ECO:0000256" key="3">
    <source>
        <dbReference type="ARBA" id="ARBA00022553"/>
    </source>
</evidence>
<evidence type="ECO:0000256" key="8">
    <source>
        <dbReference type="ARBA" id="ARBA00023212"/>
    </source>
</evidence>
<evidence type="ECO:0000259" key="10">
    <source>
        <dbReference type="PROSITE" id="PS50067"/>
    </source>
</evidence>
<evidence type="ECO:0000313" key="11">
    <source>
        <dbReference type="EMBL" id="OXB51701.1"/>
    </source>
</evidence>
<keyword evidence="4 9" id="KW-0547">Nucleotide-binding</keyword>
<dbReference type="GO" id="GO:0005524">
    <property type="term" value="F:ATP binding"/>
    <property type="evidence" value="ECO:0007669"/>
    <property type="project" value="UniProtKB-UniRule"/>
</dbReference>
<dbReference type="Pfam" id="PF00225">
    <property type="entry name" value="Kinesin"/>
    <property type="match status" value="1"/>
</dbReference>
<evidence type="ECO:0000256" key="7">
    <source>
        <dbReference type="ARBA" id="ARBA00023175"/>
    </source>
</evidence>
<gene>
    <name evidence="11" type="ORF">ASZ78_002904</name>
</gene>
<dbReference type="Proteomes" id="UP000198323">
    <property type="component" value="Unassembled WGS sequence"/>
</dbReference>
<reference evidence="11 12" key="1">
    <citation type="submission" date="2016-07" db="EMBL/GenBank/DDBJ databases">
        <title>Disparate Historic Effective Population Sizes Predicted by Modern Levels of Genome Diversity for the Scaled Quail (Callipepla squamata) and the Northern Bobwhite (Colinus virginianus): Inferences from First and Second Generation Draft Genome Assemblies for Sympatric New World Quail.</title>
        <authorList>
            <person name="Oldeschulte D.L."/>
            <person name="Halley Y.A."/>
            <person name="Bhattarai E.K."/>
            <person name="Brashear W.A."/>
            <person name="Hill J."/>
            <person name="Metz R.P."/>
            <person name="Johnson C.D."/>
            <person name="Rollins D."/>
            <person name="Peterson M.J."/>
            <person name="Bickhart D.M."/>
            <person name="Decker J.E."/>
            <person name="Seabury C.M."/>
        </authorList>
    </citation>
    <scope>NUCLEOTIDE SEQUENCE [LARGE SCALE GENOMIC DNA]</scope>
    <source>
        <strain evidence="11 12">Texas</strain>
        <tissue evidence="11">Leg muscle</tissue>
    </source>
</reference>
<comment type="caution">
    <text evidence="11">The sequence shown here is derived from an EMBL/GenBank/DDBJ whole genome shotgun (WGS) entry which is preliminary data.</text>
</comment>
<dbReference type="Gene3D" id="3.40.850.10">
    <property type="entry name" value="Kinesin motor domain"/>
    <property type="match status" value="1"/>
</dbReference>
<keyword evidence="7 9" id="KW-0505">Motor protein</keyword>
<dbReference type="STRING" id="9009.A0A226M8V0"/>
<evidence type="ECO:0000256" key="5">
    <source>
        <dbReference type="ARBA" id="ARBA00022840"/>
    </source>
</evidence>
<dbReference type="GO" id="GO:0008017">
    <property type="term" value="F:microtubule binding"/>
    <property type="evidence" value="ECO:0007669"/>
    <property type="project" value="InterPro"/>
</dbReference>
<evidence type="ECO:0000256" key="1">
    <source>
        <dbReference type="ARBA" id="ARBA00004186"/>
    </source>
</evidence>
<feature type="non-terminal residue" evidence="11">
    <location>
        <position position="1"/>
    </location>
</feature>
<dbReference type="AlphaFoldDB" id="A0A226M8V0"/>
<dbReference type="GO" id="GO:0051231">
    <property type="term" value="P:spindle elongation"/>
    <property type="evidence" value="ECO:0007669"/>
    <property type="project" value="TreeGrafter"/>
</dbReference>
<evidence type="ECO:0000256" key="4">
    <source>
        <dbReference type="ARBA" id="ARBA00022741"/>
    </source>
</evidence>
<dbReference type="GO" id="GO:0005634">
    <property type="term" value="C:nucleus"/>
    <property type="evidence" value="ECO:0007669"/>
    <property type="project" value="TreeGrafter"/>
</dbReference>
<comment type="similarity">
    <text evidence="9">Belongs to the TRAFAC class myosin-kinesin ATPase superfamily. Kinesin family.</text>
</comment>
<evidence type="ECO:0000256" key="2">
    <source>
        <dbReference type="ARBA" id="ARBA00022490"/>
    </source>
</evidence>
<dbReference type="OrthoDB" id="123929at2759"/>
<sequence length="121" mass="13787">VPVLVPMEHVKVFLRVKPVTSGERKSESKEYISLENSQTIIVKPPMSNQSEKAVDQKIHQFTFSQVFGPETCQEEFFDGSMRQVVREFLEGSNHLIFTFGTTNSGKTYTFQGMSRNVFSLC</sequence>
<name>A0A226M8V0_CALSU</name>
<organism evidence="11 12">
    <name type="scientific">Callipepla squamata</name>
    <name type="common">Scaled quail</name>
    <dbReference type="NCBI Taxonomy" id="9009"/>
    <lineage>
        <taxon>Eukaryota</taxon>
        <taxon>Metazoa</taxon>
        <taxon>Chordata</taxon>
        <taxon>Craniata</taxon>
        <taxon>Vertebrata</taxon>
        <taxon>Euteleostomi</taxon>
        <taxon>Archelosauria</taxon>
        <taxon>Archosauria</taxon>
        <taxon>Dinosauria</taxon>
        <taxon>Saurischia</taxon>
        <taxon>Theropoda</taxon>
        <taxon>Coelurosauria</taxon>
        <taxon>Aves</taxon>
        <taxon>Neognathae</taxon>
        <taxon>Galloanserae</taxon>
        <taxon>Galliformes</taxon>
        <taxon>Odontophoridae</taxon>
        <taxon>Callipepla</taxon>
    </lineage>
</organism>
<dbReference type="PANTHER" id="PTHR47970:SF29">
    <property type="entry name" value="KINESIN FAMILY MEMBER 20B"/>
    <property type="match status" value="1"/>
</dbReference>
<dbReference type="InterPro" id="IPR001752">
    <property type="entry name" value="Kinesin_motor_dom"/>
</dbReference>
<keyword evidence="8" id="KW-0206">Cytoskeleton</keyword>
<keyword evidence="3" id="KW-0597">Phosphoprotein</keyword>
<dbReference type="InterPro" id="IPR047149">
    <property type="entry name" value="KIF11-like"/>
</dbReference>
<keyword evidence="2" id="KW-0963">Cytoplasm</keyword>
<keyword evidence="5 9" id="KW-0067">ATP-binding</keyword>
<dbReference type="GO" id="GO:0090307">
    <property type="term" value="P:mitotic spindle assembly"/>
    <property type="evidence" value="ECO:0007669"/>
    <property type="project" value="TreeGrafter"/>
</dbReference>
<keyword evidence="6" id="KW-0175">Coiled coil</keyword>
<proteinExistence type="inferred from homology"/>
<evidence type="ECO:0000313" key="12">
    <source>
        <dbReference type="Proteomes" id="UP000198323"/>
    </source>
</evidence>
<comment type="subcellular location">
    <subcellularLocation>
        <location evidence="1">Cytoplasm</location>
        <location evidence="1">Cytoskeleton</location>
        <location evidence="1">Spindle</location>
    </subcellularLocation>
</comment>
<evidence type="ECO:0000256" key="9">
    <source>
        <dbReference type="PROSITE-ProRule" id="PRU00283"/>
    </source>
</evidence>
<evidence type="ECO:0000256" key="6">
    <source>
        <dbReference type="ARBA" id="ARBA00023054"/>
    </source>
</evidence>
<dbReference type="GO" id="GO:0007018">
    <property type="term" value="P:microtubule-based movement"/>
    <property type="evidence" value="ECO:0007669"/>
    <property type="project" value="InterPro"/>
</dbReference>
<feature type="domain" description="Kinesin motor" evidence="10">
    <location>
        <begin position="9"/>
        <end position="121"/>
    </location>
</feature>
<dbReference type="GO" id="GO:0072686">
    <property type="term" value="C:mitotic spindle"/>
    <property type="evidence" value="ECO:0007669"/>
    <property type="project" value="TreeGrafter"/>
</dbReference>
<dbReference type="InterPro" id="IPR027417">
    <property type="entry name" value="P-loop_NTPase"/>
</dbReference>
<dbReference type="PANTHER" id="PTHR47970">
    <property type="entry name" value="KINESIN-LIKE PROTEIN KIF11"/>
    <property type="match status" value="1"/>
</dbReference>
<dbReference type="GO" id="GO:0005876">
    <property type="term" value="C:spindle microtubule"/>
    <property type="evidence" value="ECO:0007669"/>
    <property type="project" value="TreeGrafter"/>
</dbReference>
<dbReference type="GO" id="GO:0008574">
    <property type="term" value="F:plus-end-directed microtubule motor activity"/>
    <property type="evidence" value="ECO:0007669"/>
    <property type="project" value="TreeGrafter"/>
</dbReference>